<evidence type="ECO:0000256" key="5">
    <source>
        <dbReference type="ARBA" id="ARBA00023015"/>
    </source>
</evidence>
<protein>
    <submittedName>
        <fullName evidence="17">LIM homeobox Awh-like</fullName>
    </submittedName>
</protein>
<dbReference type="SMART" id="SM00132">
    <property type="entry name" value="LIM"/>
    <property type="match status" value="2"/>
</dbReference>
<dbReference type="InterPro" id="IPR001356">
    <property type="entry name" value="HD"/>
</dbReference>
<keyword evidence="10 11" id="KW-0539">Nucleus</keyword>
<dbReference type="PROSITE" id="PS00478">
    <property type="entry name" value="LIM_DOMAIN_1"/>
    <property type="match status" value="1"/>
</dbReference>
<dbReference type="SMART" id="SM00389">
    <property type="entry name" value="HOX"/>
    <property type="match status" value="1"/>
</dbReference>
<dbReference type="PANTHER" id="PTHR24208">
    <property type="entry name" value="LIM/HOMEOBOX PROTEIN LHX"/>
    <property type="match status" value="1"/>
</dbReference>
<gene>
    <name evidence="17" type="ORF">BpHYR1_040753</name>
</gene>
<dbReference type="CDD" id="cd09379">
    <property type="entry name" value="LIM2_AWH"/>
    <property type="match status" value="1"/>
</dbReference>
<dbReference type="GO" id="GO:0000981">
    <property type="term" value="F:DNA-binding transcription factor activity, RNA polymerase II-specific"/>
    <property type="evidence" value="ECO:0007669"/>
    <property type="project" value="TreeGrafter"/>
</dbReference>
<feature type="non-terminal residue" evidence="17">
    <location>
        <position position="261"/>
    </location>
</feature>
<evidence type="ECO:0000256" key="9">
    <source>
        <dbReference type="ARBA" id="ARBA00023163"/>
    </source>
</evidence>
<evidence type="ECO:0000256" key="12">
    <source>
        <dbReference type="PROSITE-ProRule" id="PRU00125"/>
    </source>
</evidence>
<dbReference type="SUPFAM" id="SSF57716">
    <property type="entry name" value="Glucocorticoid receptor-like (DNA-binding domain)"/>
    <property type="match status" value="1"/>
</dbReference>
<dbReference type="Pfam" id="PF00412">
    <property type="entry name" value="LIM"/>
    <property type="match status" value="2"/>
</dbReference>
<evidence type="ECO:0000256" key="11">
    <source>
        <dbReference type="PROSITE-ProRule" id="PRU00108"/>
    </source>
</evidence>
<evidence type="ECO:0000256" key="14">
    <source>
        <dbReference type="SAM" id="MobiDB-lite"/>
    </source>
</evidence>
<feature type="domain" description="LIM zinc-binding" evidence="15">
    <location>
        <begin position="44"/>
        <end position="106"/>
    </location>
</feature>
<dbReference type="InterPro" id="IPR001781">
    <property type="entry name" value="Znf_LIM"/>
</dbReference>
<dbReference type="GO" id="GO:0000977">
    <property type="term" value="F:RNA polymerase II transcription regulatory region sequence-specific DNA binding"/>
    <property type="evidence" value="ECO:0007669"/>
    <property type="project" value="TreeGrafter"/>
</dbReference>
<evidence type="ECO:0000256" key="7">
    <source>
        <dbReference type="ARBA" id="ARBA00023125"/>
    </source>
</evidence>
<dbReference type="STRING" id="10195.A0A3M7P5T9"/>
<evidence type="ECO:0000256" key="6">
    <source>
        <dbReference type="ARBA" id="ARBA00023038"/>
    </source>
</evidence>
<dbReference type="CDD" id="cd00086">
    <property type="entry name" value="homeodomain"/>
    <property type="match status" value="1"/>
</dbReference>
<sequence>NETSWHEECLKCNHCNLSLITEETCFFKKNKIFCKLDYYKYFGIKCAKCSRNIQSSDWVRRAKDNVYHLACFACENCKRQLSTGEEFALQNNKVLCKTHYCEAIDGDSSSKEAKNKRVRTTFTEEQLQVLQANFEVDSNPDGQDLERIAQITGLSKRVTQVWFQNSRARQKKYKEKKIDMNSGLEINDVSNEEMWAQSEMNMNRKRTQTMGANYQIVYENQGQIDNKNCLKRHKDPRMKQLTDNPISMSWTSDDSVTDDDG</sequence>
<keyword evidence="2 12" id="KW-0479">Metal-binding</keyword>
<evidence type="ECO:0000313" key="18">
    <source>
        <dbReference type="Proteomes" id="UP000276133"/>
    </source>
</evidence>
<dbReference type="Gene3D" id="1.10.10.60">
    <property type="entry name" value="Homeodomain-like"/>
    <property type="match status" value="1"/>
</dbReference>
<evidence type="ECO:0000256" key="2">
    <source>
        <dbReference type="ARBA" id="ARBA00022723"/>
    </source>
</evidence>
<keyword evidence="6 12" id="KW-0440">LIM domain</keyword>
<feature type="DNA-binding region" description="Homeobox" evidence="11">
    <location>
        <begin position="115"/>
        <end position="174"/>
    </location>
</feature>
<feature type="compositionally biased region" description="Polar residues" evidence="14">
    <location>
        <begin position="241"/>
        <end position="250"/>
    </location>
</feature>
<keyword evidence="9" id="KW-0804">Transcription</keyword>
<name>A0A3M7P5T9_BRAPC</name>
<dbReference type="Pfam" id="PF00046">
    <property type="entry name" value="Homeodomain"/>
    <property type="match status" value="1"/>
</dbReference>
<dbReference type="FunFam" id="1.10.10.60:FF:000027">
    <property type="entry name" value="LIM/homeobox protein Lhx9"/>
    <property type="match status" value="1"/>
</dbReference>
<dbReference type="Gene3D" id="2.10.110.10">
    <property type="entry name" value="Cysteine Rich Protein"/>
    <property type="match status" value="2"/>
</dbReference>
<dbReference type="EMBL" id="REGN01013163">
    <property type="protein sequence ID" value="RMZ94289.1"/>
    <property type="molecule type" value="Genomic_DNA"/>
</dbReference>
<dbReference type="OrthoDB" id="10068367at2759"/>
<feature type="non-terminal residue" evidence="17">
    <location>
        <position position="1"/>
    </location>
</feature>
<comment type="caution">
    <text evidence="17">The sequence shown here is derived from an EMBL/GenBank/DDBJ whole genome shotgun (WGS) entry which is preliminary data.</text>
</comment>
<dbReference type="GO" id="GO:0005634">
    <property type="term" value="C:nucleus"/>
    <property type="evidence" value="ECO:0007669"/>
    <property type="project" value="UniProtKB-SubCell"/>
</dbReference>
<keyword evidence="5" id="KW-0805">Transcription regulation</keyword>
<dbReference type="PROSITE" id="PS50071">
    <property type="entry name" value="HOMEOBOX_2"/>
    <property type="match status" value="1"/>
</dbReference>
<accession>A0A3M7P5T9</accession>
<keyword evidence="4 12" id="KW-0862">Zinc</keyword>
<dbReference type="PROSITE" id="PS50023">
    <property type="entry name" value="LIM_DOMAIN_2"/>
    <property type="match status" value="1"/>
</dbReference>
<organism evidence="17 18">
    <name type="scientific">Brachionus plicatilis</name>
    <name type="common">Marine rotifer</name>
    <name type="synonym">Brachionus muelleri</name>
    <dbReference type="NCBI Taxonomy" id="10195"/>
    <lineage>
        <taxon>Eukaryota</taxon>
        <taxon>Metazoa</taxon>
        <taxon>Spiralia</taxon>
        <taxon>Gnathifera</taxon>
        <taxon>Rotifera</taxon>
        <taxon>Eurotatoria</taxon>
        <taxon>Monogononta</taxon>
        <taxon>Pseudotrocha</taxon>
        <taxon>Ploima</taxon>
        <taxon>Brachionidae</taxon>
        <taxon>Brachionus</taxon>
    </lineage>
</organism>
<proteinExistence type="predicted"/>
<reference evidence="17 18" key="1">
    <citation type="journal article" date="2018" name="Sci. Rep.">
        <title>Genomic signatures of local adaptation to the degree of environmental predictability in rotifers.</title>
        <authorList>
            <person name="Franch-Gras L."/>
            <person name="Hahn C."/>
            <person name="Garcia-Roger E.M."/>
            <person name="Carmona M.J."/>
            <person name="Serra M."/>
            <person name="Gomez A."/>
        </authorList>
    </citation>
    <scope>NUCLEOTIDE SEQUENCE [LARGE SCALE GENOMIC DNA]</scope>
    <source>
        <strain evidence="17">HYR1</strain>
    </source>
</reference>
<evidence type="ECO:0000256" key="1">
    <source>
        <dbReference type="ARBA" id="ARBA00004123"/>
    </source>
</evidence>
<keyword evidence="18" id="KW-1185">Reference proteome</keyword>
<evidence type="ECO:0000256" key="4">
    <source>
        <dbReference type="ARBA" id="ARBA00022833"/>
    </source>
</evidence>
<evidence type="ECO:0000256" key="10">
    <source>
        <dbReference type="ARBA" id="ARBA00023242"/>
    </source>
</evidence>
<dbReference type="GO" id="GO:0030182">
    <property type="term" value="P:neuron differentiation"/>
    <property type="evidence" value="ECO:0007669"/>
    <property type="project" value="TreeGrafter"/>
</dbReference>
<evidence type="ECO:0000259" key="15">
    <source>
        <dbReference type="PROSITE" id="PS50023"/>
    </source>
</evidence>
<dbReference type="FunFam" id="2.10.110.10:FF:000023">
    <property type="entry name" value="LIM homeobox 6"/>
    <property type="match status" value="1"/>
</dbReference>
<keyword evidence="8 11" id="KW-0371">Homeobox</keyword>
<keyword evidence="3" id="KW-0677">Repeat</keyword>
<evidence type="ECO:0000256" key="3">
    <source>
        <dbReference type="ARBA" id="ARBA00022737"/>
    </source>
</evidence>
<dbReference type="GO" id="GO:0046872">
    <property type="term" value="F:metal ion binding"/>
    <property type="evidence" value="ECO:0007669"/>
    <property type="project" value="UniProtKB-KW"/>
</dbReference>
<dbReference type="Proteomes" id="UP000276133">
    <property type="component" value="Unassembled WGS sequence"/>
</dbReference>
<dbReference type="InterPro" id="IPR009057">
    <property type="entry name" value="Homeodomain-like_sf"/>
</dbReference>
<evidence type="ECO:0000256" key="8">
    <source>
        <dbReference type="ARBA" id="ARBA00023155"/>
    </source>
</evidence>
<feature type="region of interest" description="Disordered" evidence="14">
    <location>
        <begin position="237"/>
        <end position="261"/>
    </location>
</feature>
<comment type="subcellular location">
    <subcellularLocation>
        <location evidence="1 11 13">Nucleus</location>
    </subcellularLocation>
</comment>
<evidence type="ECO:0000259" key="16">
    <source>
        <dbReference type="PROSITE" id="PS50071"/>
    </source>
</evidence>
<dbReference type="PANTHER" id="PTHR24208:SF127">
    <property type="entry name" value="LIM_HOMEOBOX PROTEIN AWH"/>
    <property type="match status" value="1"/>
</dbReference>
<keyword evidence="7 11" id="KW-0238">DNA-binding</keyword>
<dbReference type="SUPFAM" id="SSF46689">
    <property type="entry name" value="Homeodomain-like"/>
    <property type="match status" value="1"/>
</dbReference>
<dbReference type="InterPro" id="IPR050453">
    <property type="entry name" value="LIM_Homeobox_TF"/>
</dbReference>
<evidence type="ECO:0000256" key="13">
    <source>
        <dbReference type="RuleBase" id="RU000682"/>
    </source>
</evidence>
<feature type="domain" description="Homeobox" evidence="16">
    <location>
        <begin position="113"/>
        <end position="173"/>
    </location>
</feature>
<evidence type="ECO:0000313" key="17">
    <source>
        <dbReference type="EMBL" id="RMZ94289.1"/>
    </source>
</evidence>
<dbReference type="AlphaFoldDB" id="A0A3M7P5T9"/>